<reference evidence="2" key="1">
    <citation type="submission" date="2021-04" db="EMBL/GenBank/DDBJ databases">
        <authorList>
            <person name="Chebbi M.A.C M."/>
        </authorList>
    </citation>
    <scope>NUCLEOTIDE SEQUENCE</scope>
</reference>
<comment type="caution">
    <text evidence="2">The sequence shown here is derived from an EMBL/GenBank/DDBJ whole genome shotgun (WGS) entry which is preliminary data.</text>
</comment>
<gene>
    <name evidence="2" type="ORF">HICCMSTLAB_LOCUS10896</name>
</gene>
<evidence type="ECO:0000313" key="2">
    <source>
        <dbReference type="EMBL" id="CAG5102200.1"/>
    </source>
</evidence>
<proteinExistence type="predicted"/>
<feature type="compositionally biased region" description="Polar residues" evidence="1">
    <location>
        <begin position="113"/>
        <end position="132"/>
    </location>
</feature>
<evidence type="ECO:0000256" key="1">
    <source>
        <dbReference type="SAM" id="MobiDB-lite"/>
    </source>
</evidence>
<accession>A0A8J2HLS5</accession>
<organism evidence="2 3">
    <name type="scientific">Cotesia congregata</name>
    <name type="common">Parasitoid wasp</name>
    <name type="synonym">Apanteles congregatus</name>
    <dbReference type="NCBI Taxonomy" id="51543"/>
    <lineage>
        <taxon>Eukaryota</taxon>
        <taxon>Metazoa</taxon>
        <taxon>Ecdysozoa</taxon>
        <taxon>Arthropoda</taxon>
        <taxon>Hexapoda</taxon>
        <taxon>Insecta</taxon>
        <taxon>Pterygota</taxon>
        <taxon>Neoptera</taxon>
        <taxon>Endopterygota</taxon>
        <taxon>Hymenoptera</taxon>
        <taxon>Apocrita</taxon>
        <taxon>Ichneumonoidea</taxon>
        <taxon>Braconidae</taxon>
        <taxon>Microgastrinae</taxon>
        <taxon>Cotesia</taxon>
    </lineage>
</organism>
<dbReference type="AlphaFoldDB" id="A0A8J2HLS5"/>
<evidence type="ECO:0000313" key="3">
    <source>
        <dbReference type="Proteomes" id="UP000786811"/>
    </source>
</evidence>
<feature type="region of interest" description="Disordered" evidence="1">
    <location>
        <begin position="64"/>
        <end position="132"/>
    </location>
</feature>
<keyword evidence="3" id="KW-1185">Reference proteome</keyword>
<protein>
    <submittedName>
        <fullName evidence="2">Uncharacterized protein</fullName>
    </submittedName>
</protein>
<feature type="compositionally biased region" description="Low complexity" evidence="1">
    <location>
        <begin position="90"/>
        <end position="106"/>
    </location>
</feature>
<name>A0A8J2HLS5_COTCN</name>
<sequence>MQAPPNMQNIQNMGQMGVSSPYGYGTPGSGPGTIMNVRAVNPVSVVAPQQRGGVGFNMRAMSVGRFGGPGGPSGPIDVGNVVSGQEGMVQQSQQPTPSPAQPQSGAPTGGQPDPQQATQGPVAGGSTQSDMF</sequence>
<dbReference type="Proteomes" id="UP000786811">
    <property type="component" value="Unassembled WGS sequence"/>
</dbReference>
<dbReference type="EMBL" id="CAJNRD030001123">
    <property type="protein sequence ID" value="CAG5102200.1"/>
    <property type="molecule type" value="Genomic_DNA"/>
</dbReference>